<organism evidence="2 3">
    <name type="scientific">Paraburkholderia susongensis</name>
    <dbReference type="NCBI Taxonomy" id="1515439"/>
    <lineage>
        <taxon>Bacteria</taxon>
        <taxon>Pseudomonadati</taxon>
        <taxon>Pseudomonadota</taxon>
        <taxon>Betaproteobacteria</taxon>
        <taxon>Burkholderiales</taxon>
        <taxon>Burkholderiaceae</taxon>
        <taxon>Paraburkholderia</taxon>
    </lineage>
</organism>
<evidence type="ECO:0000313" key="3">
    <source>
        <dbReference type="Proteomes" id="UP000193228"/>
    </source>
</evidence>
<protein>
    <submittedName>
        <fullName evidence="2">Uncharacterized protein</fullName>
    </submittedName>
</protein>
<sequence length="108" mass="11744">MKLTDWIVILAIILMAIAFFCARRPGAWSRNNRARRMAGTRLLLQAACSLWAALLIAVQGLFTVDGFAGLRPAPLEVLAGVAVLAACGCYWSIRGSRLLKPRRIFAGS</sequence>
<keyword evidence="3" id="KW-1185">Reference proteome</keyword>
<proteinExistence type="predicted"/>
<keyword evidence="1" id="KW-0812">Transmembrane</keyword>
<dbReference type="RefSeq" id="WP_085481763.1">
    <property type="nucleotide sequence ID" value="NZ_FXAT01000002.1"/>
</dbReference>
<accession>A0A1X7JII3</accession>
<feature type="transmembrane region" description="Helical" evidence="1">
    <location>
        <begin position="6"/>
        <end position="22"/>
    </location>
</feature>
<dbReference type="OrthoDB" id="9107680at2"/>
<gene>
    <name evidence="2" type="ORF">SAMN06265784_102653</name>
</gene>
<name>A0A1X7JII3_9BURK</name>
<evidence type="ECO:0000313" key="2">
    <source>
        <dbReference type="EMBL" id="SMG27649.1"/>
    </source>
</evidence>
<dbReference type="Proteomes" id="UP000193228">
    <property type="component" value="Unassembled WGS sequence"/>
</dbReference>
<feature type="transmembrane region" description="Helical" evidence="1">
    <location>
        <begin position="42"/>
        <end position="62"/>
    </location>
</feature>
<evidence type="ECO:0000256" key="1">
    <source>
        <dbReference type="SAM" id="Phobius"/>
    </source>
</evidence>
<dbReference type="EMBL" id="FXAT01000002">
    <property type="protein sequence ID" value="SMG27649.1"/>
    <property type="molecule type" value="Genomic_DNA"/>
</dbReference>
<feature type="transmembrane region" description="Helical" evidence="1">
    <location>
        <begin position="74"/>
        <end position="93"/>
    </location>
</feature>
<dbReference type="AlphaFoldDB" id="A0A1X7JII3"/>
<keyword evidence="1" id="KW-1133">Transmembrane helix</keyword>
<keyword evidence="1" id="KW-0472">Membrane</keyword>
<reference evidence="3" key="1">
    <citation type="submission" date="2017-04" db="EMBL/GenBank/DDBJ databases">
        <authorList>
            <person name="Varghese N."/>
            <person name="Submissions S."/>
        </authorList>
    </citation>
    <scope>NUCLEOTIDE SEQUENCE [LARGE SCALE GENOMIC DNA]</scope>
    <source>
        <strain evidence="3">LMG 29540</strain>
    </source>
</reference>